<protein>
    <submittedName>
        <fullName evidence="3">Uncharacterized protein</fullName>
    </submittedName>
</protein>
<dbReference type="EMBL" id="MU826828">
    <property type="protein sequence ID" value="KAJ7374303.1"/>
    <property type="molecule type" value="Genomic_DNA"/>
</dbReference>
<proteinExistence type="predicted"/>
<organism evidence="3 4">
    <name type="scientific">Desmophyllum pertusum</name>
    <dbReference type="NCBI Taxonomy" id="174260"/>
    <lineage>
        <taxon>Eukaryota</taxon>
        <taxon>Metazoa</taxon>
        <taxon>Cnidaria</taxon>
        <taxon>Anthozoa</taxon>
        <taxon>Hexacorallia</taxon>
        <taxon>Scleractinia</taxon>
        <taxon>Caryophylliina</taxon>
        <taxon>Caryophylliidae</taxon>
        <taxon>Desmophyllum</taxon>
    </lineage>
</organism>
<dbReference type="Pfam" id="PF13517">
    <property type="entry name" value="FG-GAP_3"/>
    <property type="match status" value="1"/>
</dbReference>
<reference evidence="3" key="1">
    <citation type="submission" date="2023-01" db="EMBL/GenBank/DDBJ databases">
        <title>Genome assembly of the deep-sea coral Lophelia pertusa.</title>
        <authorList>
            <person name="Herrera S."/>
            <person name="Cordes E."/>
        </authorList>
    </citation>
    <scope>NUCLEOTIDE SEQUENCE</scope>
    <source>
        <strain evidence="3">USNM1676648</strain>
        <tissue evidence="3">Polyp</tissue>
    </source>
</reference>
<dbReference type="OrthoDB" id="10022113at2759"/>
<dbReference type="SUPFAM" id="SSF69318">
    <property type="entry name" value="Integrin alpha N-terminal domain"/>
    <property type="match status" value="1"/>
</dbReference>
<evidence type="ECO:0000313" key="3">
    <source>
        <dbReference type="EMBL" id="KAJ7374303.1"/>
    </source>
</evidence>
<evidence type="ECO:0000256" key="2">
    <source>
        <dbReference type="SAM" id="SignalP"/>
    </source>
</evidence>
<keyword evidence="1 2" id="KW-0732">Signal</keyword>
<evidence type="ECO:0000313" key="4">
    <source>
        <dbReference type="Proteomes" id="UP001163046"/>
    </source>
</evidence>
<dbReference type="Proteomes" id="UP001163046">
    <property type="component" value="Unassembled WGS sequence"/>
</dbReference>
<comment type="caution">
    <text evidence="3">The sequence shown here is derived from an EMBL/GenBank/DDBJ whole genome shotgun (WGS) entry which is preliminary data.</text>
</comment>
<name>A0A9W9Z5R5_9CNID</name>
<gene>
    <name evidence="3" type="ORF">OS493_007389</name>
</gene>
<sequence length="211" mass="23497">MKATYISFRILAFIFFNCAACSTAATPPMLFAIDDLYEFRDGVVVETRVDSEGVQWKPEVNLEKLDILNNDMVLSLPFESCLEEKFTGRNVYGDHAEQNSKFEEIHKQAGFRHVHRTSMAVRPHCVFDVVVPFLNASQQVRIPGEFCIPEHVTGGAAVGDYDGDGMEDIYFTVFHGRSVLYRNNGDGTFTDVTIETGIGPSSLANGAVWLT</sequence>
<dbReference type="AlphaFoldDB" id="A0A9W9Z5R5"/>
<keyword evidence="4" id="KW-1185">Reference proteome</keyword>
<dbReference type="InterPro" id="IPR028994">
    <property type="entry name" value="Integrin_alpha_N"/>
</dbReference>
<feature type="signal peptide" evidence="2">
    <location>
        <begin position="1"/>
        <end position="24"/>
    </location>
</feature>
<feature type="chain" id="PRO_5040742517" evidence="2">
    <location>
        <begin position="25"/>
        <end position="211"/>
    </location>
</feature>
<accession>A0A9W9Z5R5</accession>
<dbReference type="InterPro" id="IPR013517">
    <property type="entry name" value="FG-GAP"/>
</dbReference>
<evidence type="ECO:0000256" key="1">
    <source>
        <dbReference type="ARBA" id="ARBA00022729"/>
    </source>
</evidence>